<dbReference type="Pfam" id="PF08125">
    <property type="entry name" value="Mannitol_dh_C"/>
    <property type="match status" value="1"/>
</dbReference>
<dbReference type="EC" id="1.1.1.58" evidence="5"/>
<dbReference type="GO" id="GO:0019698">
    <property type="term" value="P:D-galacturonate catabolic process"/>
    <property type="evidence" value="ECO:0007669"/>
    <property type="project" value="TreeGrafter"/>
</dbReference>
<dbReference type="SUPFAM" id="SSF48179">
    <property type="entry name" value="6-phosphogluconate dehydrogenase C-terminal domain-like"/>
    <property type="match status" value="1"/>
</dbReference>
<dbReference type="SUPFAM" id="SSF51735">
    <property type="entry name" value="NAD(P)-binding Rossmann-fold domains"/>
    <property type="match status" value="1"/>
</dbReference>
<dbReference type="InterPro" id="IPR013118">
    <property type="entry name" value="Mannitol_DH_C"/>
</dbReference>
<dbReference type="PANTHER" id="PTHR30524:SF0">
    <property type="entry name" value="ALTRONATE OXIDOREDUCTASE-RELATED"/>
    <property type="match status" value="1"/>
</dbReference>
<dbReference type="GO" id="GO:0008926">
    <property type="term" value="F:mannitol-1-phosphate 5-dehydrogenase activity"/>
    <property type="evidence" value="ECO:0007669"/>
    <property type="project" value="TreeGrafter"/>
</dbReference>
<feature type="domain" description="Mannitol dehydrogenase N-terminal" evidence="3">
    <location>
        <begin position="17"/>
        <end position="261"/>
    </location>
</feature>
<dbReference type="GO" id="GO:0019592">
    <property type="term" value="P:mannitol catabolic process"/>
    <property type="evidence" value="ECO:0007669"/>
    <property type="project" value="TreeGrafter"/>
</dbReference>
<dbReference type="RefSeq" id="WP_039336766.1">
    <property type="nucleotide sequence ID" value="NZ_JTJJ01000137.1"/>
</dbReference>
<proteinExistence type="predicted"/>
<organism evidence="5 6">
    <name type="scientific">Pantoea rodasii</name>
    <dbReference type="NCBI Taxonomy" id="1076549"/>
    <lineage>
        <taxon>Bacteria</taxon>
        <taxon>Pseudomonadati</taxon>
        <taxon>Pseudomonadota</taxon>
        <taxon>Gammaproteobacteria</taxon>
        <taxon>Enterobacterales</taxon>
        <taxon>Erwiniaceae</taxon>
        <taxon>Pantoea</taxon>
    </lineage>
</organism>
<evidence type="ECO:0000313" key="5">
    <source>
        <dbReference type="EMBL" id="KHJ65364.1"/>
    </source>
</evidence>
<dbReference type="InterPro" id="IPR013131">
    <property type="entry name" value="Mannitol_DH_N"/>
</dbReference>
<dbReference type="AlphaFoldDB" id="A0A0B1QYA6"/>
<name>A0A0B1QYA6_9GAMM</name>
<dbReference type="Gene3D" id="1.10.1040.10">
    <property type="entry name" value="N-(1-d-carboxylethyl)-l-norvaline Dehydrogenase, domain 2"/>
    <property type="match status" value="1"/>
</dbReference>
<comment type="caution">
    <text evidence="5">The sequence shown here is derived from an EMBL/GenBank/DDBJ whole genome shotgun (WGS) entry which is preliminary data.</text>
</comment>
<reference evidence="5 6" key="1">
    <citation type="submission" date="2014-11" db="EMBL/GenBank/DDBJ databases">
        <title>Genome sequencing of Pantoea rodasii ND03.</title>
        <authorList>
            <person name="Muhamad Yunos N.Y."/>
            <person name="Chan K.-G."/>
        </authorList>
    </citation>
    <scope>NUCLEOTIDE SEQUENCE [LARGE SCALE GENOMIC DNA]</scope>
    <source>
        <strain evidence="5 6">ND03</strain>
    </source>
</reference>
<dbReference type="NCBIfam" id="NF002969">
    <property type="entry name" value="PRK03643.1"/>
    <property type="match status" value="1"/>
</dbReference>
<dbReference type="Gene3D" id="3.40.50.720">
    <property type="entry name" value="NAD(P)-binding Rossmann-like Domain"/>
    <property type="match status" value="1"/>
</dbReference>
<dbReference type="Proteomes" id="UP000030853">
    <property type="component" value="Unassembled WGS sequence"/>
</dbReference>
<dbReference type="Pfam" id="PF01232">
    <property type="entry name" value="Mannitol_dh"/>
    <property type="match status" value="1"/>
</dbReference>
<dbReference type="EMBL" id="JTJJ01000137">
    <property type="protein sequence ID" value="KHJ65364.1"/>
    <property type="molecule type" value="Genomic_DNA"/>
</dbReference>
<dbReference type="InterPro" id="IPR036291">
    <property type="entry name" value="NAD(P)-bd_dom_sf"/>
</dbReference>
<evidence type="ECO:0000256" key="1">
    <source>
        <dbReference type="ARBA" id="ARBA00023002"/>
    </source>
</evidence>
<accession>A0A0B1QYA6</accession>
<protein>
    <submittedName>
        <fullName evidence="5">Altronate oxidoreductase</fullName>
        <ecNumber evidence="5">1.1.1.58</ecNumber>
    </submittedName>
</protein>
<keyword evidence="2" id="KW-0520">NAD</keyword>
<dbReference type="GO" id="GO:0005829">
    <property type="term" value="C:cytosol"/>
    <property type="evidence" value="ECO:0007669"/>
    <property type="project" value="TreeGrafter"/>
</dbReference>
<dbReference type="PANTHER" id="PTHR30524">
    <property type="entry name" value="MANNITOL-1-PHOSPHATE 5-DEHYDROGENASE"/>
    <property type="match status" value="1"/>
</dbReference>
<evidence type="ECO:0000313" key="6">
    <source>
        <dbReference type="Proteomes" id="UP000030853"/>
    </source>
</evidence>
<feature type="domain" description="Mannitol dehydrogenase C-terminal" evidence="4">
    <location>
        <begin position="272"/>
        <end position="469"/>
    </location>
</feature>
<evidence type="ECO:0000256" key="2">
    <source>
        <dbReference type="ARBA" id="ARBA00023027"/>
    </source>
</evidence>
<evidence type="ECO:0000259" key="3">
    <source>
        <dbReference type="Pfam" id="PF01232"/>
    </source>
</evidence>
<dbReference type="GO" id="GO:0009026">
    <property type="term" value="F:tagaturonate reductase activity"/>
    <property type="evidence" value="ECO:0007669"/>
    <property type="project" value="UniProtKB-EC"/>
</dbReference>
<evidence type="ECO:0000259" key="4">
    <source>
        <dbReference type="Pfam" id="PF08125"/>
    </source>
</evidence>
<dbReference type="InterPro" id="IPR013328">
    <property type="entry name" value="6PGD_dom2"/>
</dbReference>
<dbReference type="InterPro" id="IPR008927">
    <property type="entry name" value="6-PGluconate_DH-like_C_sf"/>
</dbReference>
<sequence length="482" mass="54715">MQRLNRHDFPGAQYSERVIQFGEGNFLRAFIDWQLDWLNQHQDTDAGVVVVRPRNRVVADSLNQQDGLYTTLIRGLNAAGEQVSETRLIRSVNREIQPYQHYDDFLALARAPQMRYVFSNTTEAGIAFAEQDRLEDAPASSFPGKLTQLLWERFNHFAGAADKGWLIVPCELIDYNGDALRDLVLRYIKHWQLPSGFARWVLDHCAFYNTLVDRIVIGYPADSASISAQLGYEDRYLVAGEVYYQFVIQGPDALAQELKLDHLAPEVKFVDDITPYKAQKVAILNGAHTAMVPVAFQAGLESVGEAMDDAAIEGYVDALLRDEVIPTLDLPRDELHAFADAVQRRFRNPFIRHALLSIALNGMTKFRTRLLPPLLLSQQQTGQWPTHLTFAFAALLAFYRGEQGEQHWPLQDDDHWLQQFAELWPAVNQNKMPPEQLVQTVLSNSQHWGEDLTQRPGLVAAISQHLQNIIVHGMRAALNPLR</sequence>
<keyword evidence="1 5" id="KW-0560">Oxidoreductase</keyword>
<gene>
    <name evidence="5" type="ORF">QU24_24935</name>
</gene>